<comment type="caution">
    <text evidence="1">The sequence shown here is derived from an EMBL/GenBank/DDBJ whole genome shotgun (WGS) entry which is preliminary data.</text>
</comment>
<name>A0ABW1ZKA8_9DEIO</name>
<gene>
    <name evidence="1" type="ORF">ACFP90_11325</name>
</gene>
<reference evidence="2" key="1">
    <citation type="journal article" date="2019" name="Int. J. Syst. Evol. Microbiol.">
        <title>The Global Catalogue of Microorganisms (GCM) 10K type strain sequencing project: providing services to taxonomists for standard genome sequencing and annotation.</title>
        <authorList>
            <consortium name="The Broad Institute Genomics Platform"/>
            <consortium name="The Broad Institute Genome Sequencing Center for Infectious Disease"/>
            <person name="Wu L."/>
            <person name="Ma J."/>
        </authorList>
    </citation>
    <scope>NUCLEOTIDE SEQUENCE [LARGE SCALE GENOMIC DNA]</scope>
    <source>
        <strain evidence="2">CCUG 63830</strain>
    </source>
</reference>
<proteinExistence type="predicted"/>
<sequence length="165" mass="17558">MLSEEDRRRIEAEELAALQVGEAAQQRAQRRLAEAAYRREVRAALRPRPVWWPLRWALPFVPVVALAVWLALRPASPPPGTDVAGGISAAGLLTRCRAPLAAALGLGPETLRLPPATEAATQMAAGPDGRTWNGRVPGPDGAPVDLVCTYTAADDSVSVTVLEEP</sequence>
<keyword evidence="2" id="KW-1185">Reference proteome</keyword>
<dbReference type="RefSeq" id="WP_224604961.1">
    <property type="nucleotide sequence ID" value="NZ_JAIQXV010000002.1"/>
</dbReference>
<dbReference type="EMBL" id="JBHSWB010000001">
    <property type="protein sequence ID" value="MFC6660875.1"/>
    <property type="molecule type" value="Genomic_DNA"/>
</dbReference>
<accession>A0ABW1ZKA8</accession>
<dbReference type="Proteomes" id="UP001596317">
    <property type="component" value="Unassembled WGS sequence"/>
</dbReference>
<protein>
    <submittedName>
        <fullName evidence="1">Uncharacterized protein</fullName>
    </submittedName>
</protein>
<evidence type="ECO:0000313" key="1">
    <source>
        <dbReference type="EMBL" id="MFC6660875.1"/>
    </source>
</evidence>
<organism evidence="1 2">
    <name type="scientific">Deinococcus multiflagellatus</name>
    <dbReference type="NCBI Taxonomy" id="1656887"/>
    <lineage>
        <taxon>Bacteria</taxon>
        <taxon>Thermotogati</taxon>
        <taxon>Deinococcota</taxon>
        <taxon>Deinococci</taxon>
        <taxon>Deinococcales</taxon>
        <taxon>Deinococcaceae</taxon>
        <taxon>Deinococcus</taxon>
    </lineage>
</organism>
<evidence type="ECO:0000313" key="2">
    <source>
        <dbReference type="Proteomes" id="UP001596317"/>
    </source>
</evidence>